<comment type="pathway">
    <text evidence="1">Ketone degradation; acetoin degradation.</text>
</comment>
<evidence type="ECO:0000256" key="5">
    <source>
        <dbReference type="ARBA" id="ARBA00022801"/>
    </source>
</evidence>
<dbReference type="Gene3D" id="3.40.800.20">
    <property type="entry name" value="Histone deacetylase domain"/>
    <property type="match status" value="1"/>
</dbReference>
<dbReference type="InterPro" id="IPR037138">
    <property type="entry name" value="His_deacetylse_dom_sf"/>
</dbReference>
<dbReference type="SUPFAM" id="SSF52768">
    <property type="entry name" value="Arginase/deacetylase"/>
    <property type="match status" value="1"/>
</dbReference>
<dbReference type="InterPro" id="IPR003084">
    <property type="entry name" value="HDAC_I/II"/>
</dbReference>
<comment type="similarity">
    <text evidence="2">Belongs to the histone deacetylase family.</text>
</comment>
<dbReference type="Proteomes" id="UP000230821">
    <property type="component" value="Unassembled WGS sequence"/>
</dbReference>
<proteinExistence type="inferred from homology"/>
<dbReference type="PRINTS" id="PR01271">
    <property type="entry name" value="HISDACETLASE"/>
</dbReference>
<dbReference type="Pfam" id="PF00850">
    <property type="entry name" value="Hist_deacetyl"/>
    <property type="match status" value="1"/>
</dbReference>
<dbReference type="PANTHER" id="PTHR10625:SF10">
    <property type="entry name" value="HISTONE DEACETYLASE HDAC1"/>
    <property type="match status" value="1"/>
</dbReference>
<accession>A0A2G6KM29</accession>
<dbReference type="PANTHER" id="PTHR10625">
    <property type="entry name" value="HISTONE DEACETYLASE HDAC1-RELATED"/>
    <property type="match status" value="1"/>
</dbReference>
<dbReference type="GO" id="GO:0004407">
    <property type="term" value="F:histone deacetylase activity"/>
    <property type="evidence" value="ECO:0007669"/>
    <property type="project" value="InterPro"/>
</dbReference>
<dbReference type="InterPro" id="IPR023801">
    <property type="entry name" value="His_deacetylse_dom"/>
</dbReference>
<dbReference type="GO" id="GO:0016787">
    <property type="term" value="F:hydrolase activity"/>
    <property type="evidence" value="ECO:0007669"/>
    <property type="project" value="UniProtKB-KW"/>
</dbReference>
<dbReference type="GO" id="GO:0040029">
    <property type="term" value="P:epigenetic regulation of gene expression"/>
    <property type="evidence" value="ECO:0007669"/>
    <property type="project" value="TreeGrafter"/>
</dbReference>
<protein>
    <recommendedName>
        <fullName evidence="3">Acetoin utilization protein AcuC</fullName>
    </recommendedName>
</protein>
<dbReference type="UniPathway" id="UPA00040"/>
<dbReference type="PIRSF" id="PIRSF037913">
    <property type="entry name" value="His_deacetylse_1"/>
    <property type="match status" value="1"/>
</dbReference>
<evidence type="ECO:0000313" key="8">
    <source>
        <dbReference type="Proteomes" id="UP000230821"/>
    </source>
</evidence>
<evidence type="ECO:0000256" key="4">
    <source>
        <dbReference type="ARBA" id="ARBA00022627"/>
    </source>
</evidence>
<feature type="domain" description="Histone deacetylase" evidence="6">
    <location>
        <begin position="20"/>
        <end position="312"/>
    </location>
</feature>
<name>A0A2G6KM29_9BACT</name>
<keyword evidence="4" id="KW-0006">Acetoin catabolism</keyword>
<dbReference type="CDD" id="cd09994">
    <property type="entry name" value="HDAC_AcuC_like"/>
    <property type="match status" value="1"/>
</dbReference>
<reference evidence="7 8" key="1">
    <citation type="submission" date="2017-10" db="EMBL/GenBank/DDBJ databases">
        <title>Novel microbial diversity and functional potential in the marine mammal oral microbiome.</title>
        <authorList>
            <person name="Dudek N.K."/>
            <person name="Sun C.L."/>
            <person name="Burstein D."/>
            <person name="Kantor R.S."/>
            <person name="Aliaga Goltsman D.S."/>
            <person name="Bik E.M."/>
            <person name="Thomas B.C."/>
            <person name="Banfield J.F."/>
            <person name="Relman D.A."/>
        </authorList>
    </citation>
    <scope>NUCLEOTIDE SEQUENCE [LARGE SCALE GENOMIC DNA]</scope>
    <source>
        <strain evidence="7">DOLJORAL78_47_16</strain>
    </source>
</reference>
<dbReference type="EMBL" id="PDSK01000030">
    <property type="protein sequence ID" value="PIE35889.1"/>
    <property type="molecule type" value="Genomic_DNA"/>
</dbReference>
<evidence type="ECO:0000313" key="7">
    <source>
        <dbReference type="EMBL" id="PIE35889.1"/>
    </source>
</evidence>
<evidence type="ECO:0000256" key="1">
    <source>
        <dbReference type="ARBA" id="ARBA00005101"/>
    </source>
</evidence>
<comment type="caution">
    <text evidence="7">The sequence shown here is derived from an EMBL/GenBank/DDBJ whole genome shotgun (WGS) entry which is preliminary data.</text>
</comment>
<dbReference type="GO" id="GO:0045150">
    <property type="term" value="P:acetoin catabolic process"/>
    <property type="evidence" value="ECO:0007669"/>
    <property type="project" value="UniProtKB-UniPathway"/>
</dbReference>
<dbReference type="InterPro" id="IPR003085">
    <property type="entry name" value="AcuC"/>
</dbReference>
<dbReference type="InterPro" id="IPR000286">
    <property type="entry name" value="HDACs"/>
</dbReference>
<sequence length="391" mass="44319">MKIGFLYSDEFEKMAYSPSHPLKPMRFRLTYELAKAYGLFRSFHHRLIKAKPCTIGDLVAVHSVEYIEAVEHANIDLPEWDMQAYGLNTLDNPLFPQVYKWSLLAVGASVQAAKLVETGEVDTAFNMAGGLHHASRNRASGFCYFNDIAIIIQRLLNKGYRVAYVDIDAHHGDGVQEMFYRTDRVLTVSIHENGFSAFPGTGFEREIGEEEGQGYAVNIPIPSGSDDEVFCYAFNEIVPELFEKFQPDVMVTLLGTDTFRSDPLTSLEVTTSGFCRVVEALKALSPGKWIALGGGGYDVLTVPRAWTLAMAIMCGVELPYALPKHYQKFLRRKNLIDEEKQHEHYRLRDLPYQTDLATKITHLIELEKTLSYIRNRQLTMIDKRKSLSQDS</sequence>
<dbReference type="PRINTS" id="PR01270">
    <property type="entry name" value="HDASUPER"/>
</dbReference>
<keyword evidence="5" id="KW-0378">Hydrolase</keyword>
<gene>
    <name evidence="7" type="ORF">CSA56_02250</name>
</gene>
<evidence type="ECO:0000256" key="2">
    <source>
        <dbReference type="ARBA" id="ARBA00005947"/>
    </source>
</evidence>
<dbReference type="InterPro" id="IPR023696">
    <property type="entry name" value="Ureohydrolase_dom_sf"/>
</dbReference>
<dbReference type="AlphaFoldDB" id="A0A2G6KM29"/>
<organism evidence="7 8">
    <name type="scientific">candidate division KSB3 bacterium</name>
    <dbReference type="NCBI Taxonomy" id="2044937"/>
    <lineage>
        <taxon>Bacteria</taxon>
        <taxon>candidate division KSB3</taxon>
    </lineage>
</organism>
<evidence type="ECO:0000256" key="3">
    <source>
        <dbReference type="ARBA" id="ARBA00020218"/>
    </source>
</evidence>
<evidence type="ECO:0000259" key="6">
    <source>
        <dbReference type="Pfam" id="PF00850"/>
    </source>
</evidence>